<dbReference type="OrthoDB" id="5390at2759"/>
<dbReference type="InterPro" id="IPR040447">
    <property type="entry name" value="RRM_Rrp7"/>
</dbReference>
<dbReference type="Proteomes" id="UP000800235">
    <property type="component" value="Unassembled WGS sequence"/>
</dbReference>
<name>A0A9P4NPT3_9PEZI</name>
<organism evidence="5 6">
    <name type="scientific">Tothia fuscella</name>
    <dbReference type="NCBI Taxonomy" id="1048955"/>
    <lineage>
        <taxon>Eukaryota</taxon>
        <taxon>Fungi</taxon>
        <taxon>Dikarya</taxon>
        <taxon>Ascomycota</taxon>
        <taxon>Pezizomycotina</taxon>
        <taxon>Dothideomycetes</taxon>
        <taxon>Pleosporomycetidae</taxon>
        <taxon>Venturiales</taxon>
        <taxon>Cylindrosympodiaceae</taxon>
        <taxon>Tothia</taxon>
    </lineage>
</organism>
<dbReference type="GO" id="GO:0006364">
    <property type="term" value="P:rRNA processing"/>
    <property type="evidence" value="ECO:0007669"/>
    <property type="project" value="TreeGrafter"/>
</dbReference>
<protein>
    <recommendedName>
        <fullName evidence="7">Ribosomal RNA-processing protein 7 C-terminal domain-containing protein</fullName>
    </recommendedName>
</protein>
<dbReference type="GO" id="GO:0000028">
    <property type="term" value="P:ribosomal small subunit assembly"/>
    <property type="evidence" value="ECO:0007669"/>
    <property type="project" value="TreeGrafter"/>
</dbReference>
<dbReference type="AlphaFoldDB" id="A0A9P4NPT3"/>
<gene>
    <name evidence="5" type="ORF">EJ08DRAFT_635401</name>
</gene>
<comment type="similarity">
    <text evidence="1">Belongs to the RRP7 family.</text>
</comment>
<dbReference type="Gene3D" id="6.10.250.1770">
    <property type="match status" value="1"/>
</dbReference>
<dbReference type="CDD" id="cd12950">
    <property type="entry name" value="RRP7_Rrp7p"/>
    <property type="match status" value="1"/>
</dbReference>
<evidence type="ECO:0000259" key="4">
    <source>
        <dbReference type="Pfam" id="PF17799"/>
    </source>
</evidence>
<dbReference type="Pfam" id="PF17799">
    <property type="entry name" value="RRM_Rrp7"/>
    <property type="match status" value="1"/>
</dbReference>
<feature type="domain" description="Ribosomal RNA-processing protein 7 C-terminal" evidence="3">
    <location>
        <begin position="208"/>
        <end position="324"/>
    </location>
</feature>
<feature type="domain" description="Rrp7 RRM-like N-terminal" evidence="4">
    <location>
        <begin position="13"/>
        <end position="204"/>
    </location>
</feature>
<dbReference type="GO" id="GO:0032545">
    <property type="term" value="C:CURI complex"/>
    <property type="evidence" value="ECO:0007669"/>
    <property type="project" value="TreeGrafter"/>
</dbReference>
<dbReference type="EMBL" id="MU007047">
    <property type="protein sequence ID" value="KAF2429420.1"/>
    <property type="molecule type" value="Genomic_DNA"/>
</dbReference>
<dbReference type="GO" id="GO:0034456">
    <property type="term" value="C:UTP-C complex"/>
    <property type="evidence" value="ECO:0007669"/>
    <property type="project" value="TreeGrafter"/>
</dbReference>
<sequence length="325" mass="36926">MSSKSSLKIATKVQDFVVLPLSLPPLPSYPTPATHYLYLRPEAPKGTDGPDEDTPRSLFLANIPIDATEPAFRTLFKTLCGALVERVDFEAALQKPSLVALTGEAIVQGTLVNVPIEVKRGKKRKRGAEGAEDAKVKKALEEMELPKTWGREIWKSGSNATVVFVDETTRNTVLKESRRMAKKGDAVEWQSNIEELGEKRYRTHHTLTYPPKDILQQKINTYLTHFTKLESARSKLLLKQRSVPDEDGFVTVTRGGRAGPARLEEAQAAAERLKEREKKRIGGDFYRFQTREGRKLKERELKDKFEEDKKRVQSMRERRGKIRPE</sequence>
<evidence type="ECO:0000313" key="6">
    <source>
        <dbReference type="Proteomes" id="UP000800235"/>
    </source>
</evidence>
<dbReference type="Pfam" id="PF12923">
    <property type="entry name" value="RRP7"/>
    <property type="match status" value="1"/>
</dbReference>
<dbReference type="PANTHER" id="PTHR13191">
    <property type="entry name" value="RIBOSOMAL RNA PROCESSING PROTEIN 7-RELATED"/>
    <property type="match status" value="1"/>
</dbReference>
<proteinExistence type="inferred from homology"/>
<evidence type="ECO:0000256" key="2">
    <source>
        <dbReference type="SAM" id="MobiDB-lite"/>
    </source>
</evidence>
<evidence type="ECO:0008006" key="7">
    <source>
        <dbReference type="Google" id="ProtNLM"/>
    </source>
</evidence>
<dbReference type="InterPro" id="IPR040446">
    <property type="entry name" value="RRP7"/>
</dbReference>
<reference evidence="5" key="1">
    <citation type="journal article" date="2020" name="Stud. Mycol.">
        <title>101 Dothideomycetes genomes: a test case for predicting lifestyles and emergence of pathogens.</title>
        <authorList>
            <person name="Haridas S."/>
            <person name="Albert R."/>
            <person name="Binder M."/>
            <person name="Bloem J."/>
            <person name="Labutti K."/>
            <person name="Salamov A."/>
            <person name="Andreopoulos B."/>
            <person name="Baker S."/>
            <person name="Barry K."/>
            <person name="Bills G."/>
            <person name="Bluhm B."/>
            <person name="Cannon C."/>
            <person name="Castanera R."/>
            <person name="Culley D."/>
            <person name="Daum C."/>
            <person name="Ezra D."/>
            <person name="Gonzalez J."/>
            <person name="Henrissat B."/>
            <person name="Kuo A."/>
            <person name="Liang C."/>
            <person name="Lipzen A."/>
            <person name="Lutzoni F."/>
            <person name="Magnuson J."/>
            <person name="Mondo S."/>
            <person name="Nolan M."/>
            <person name="Ohm R."/>
            <person name="Pangilinan J."/>
            <person name="Park H.-J."/>
            <person name="Ramirez L."/>
            <person name="Alfaro M."/>
            <person name="Sun H."/>
            <person name="Tritt A."/>
            <person name="Yoshinaga Y."/>
            <person name="Zwiers L.-H."/>
            <person name="Turgeon B."/>
            <person name="Goodwin S."/>
            <person name="Spatafora J."/>
            <person name="Crous P."/>
            <person name="Grigoriev I."/>
        </authorList>
    </citation>
    <scope>NUCLEOTIDE SEQUENCE</scope>
    <source>
        <strain evidence="5">CBS 130266</strain>
    </source>
</reference>
<dbReference type="PANTHER" id="PTHR13191:SF0">
    <property type="entry name" value="RIBOSOMAL RNA-PROCESSING PROTEIN 7 HOMOLOG A-RELATED"/>
    <property type="match status" value="1"/>
</dbReference>
<evidence type="ECO:0000256" key="1">
    <source>
        <dbReference type="ARBA" id="ARBA00006110"/>
    </source>
</evidence>
<accession>A0A9P4NPT3</accession>
<keyword evidence="6" id="KW-1185">Reference proteome</keyword>
<comment type="caution">
    <text evidence="5">The sequence shown here is derived from an EMBL/GenBank/DDBJ whole genome shotgun (WGS) entry which is preliminary data.</text>
</comment>
<evidence type="ECO:0000259" key="3">
    <source>
        <dbReference type="Pfam" id="PF12923"/>
    </source>
</evidence>
<feature type="region of interest" description="Disordered" evidence="2">
    <location>
        <begin position="297"/>
        <end position="325"/>
    </location>
</feature>
<dbReference type="InterPro" id="IPR024326">
    <property type="entry name" value="RRP7_C"/>
</dbReference>
<evidence type="ECO:0000313" key="5">
    <source>
        <dbReference type="EMBL" id="KAF2429420.1"/>
    </source>
</evidence>